<dbReference type="EMBL" id="CP036316">
    <property type="protein sequence ID" value="QDT66322.1"/>
    <property type="molecule type" value="Genomic_DNA"/>
</dbReference>
<dbReference type="InterPro" id="IPR050738">
    <property type="entry name" value="Sulfatase"/>
</dbReference>
<dbReference type="InterPro" id="IPR017850">
    <property type="entry name" value="Alkaline_phosphatase_core_sf"/>
</dbReference>
<dbReference type="GO" id="GO:0046872">
    <property type="term" value="F:metal ion binding"/>
    <property type="evidence" value="ECO:0007669"/>
    <property type="project" value="UniProtKB-KW"/>
</dbReference>
<evidence type="ECO:0000256" key="1">
    <source>
        <dbReference type="ARBA" id="ARBA00008779"/>
    </source>
</evidence>
<dbReference type="PANTHER" id="PTHR42693">
    <property type="entry name" value="ARYLSULFATASE FAMILY MEMBER"/>
    <property type="match status" value="1"/>
</dbReference>
<dbReference type="Gene3D" id="3.40.720.10">
    <property type="entry name" value="Alkaline Phosphatase, subunit A"/>
    <property type="match status" value="1"/>
</dbReference>
<keyword evidence="2" id="KW-0479">Metal-binding</keyword>
<dbReference type="GO" id="GO:0004065">
    <property type="term" value="F:arylsulfatase activity"/>
    <property type="evidence" value="ECO:0007669"/>
    <property type="project" value="UniProtKB-EC"/>
</dbReference>
<feature type="compositionally biased region" description="Basic and acidic residues" evidence="5">
    <location>
        <begin position="486"/>
        <end position="495"/>
    </location>
</feature>
<protein>
    <submittedName>
        <fullName evidence="8">Arylsulfatase</fullName>
        <ecNumber evidence="8">3.1.6.1</ecNumber>
    </submittedName>
</protein>
<dbReference type="PANTHER" id="PTHR42693:SF53">
    <property type="entry name" value="ENDO-4-O-SULFATASE"/>
    <property type="match status" value="1"/>
</dbReference>
<dbReference type="CDD" id="cd16027">
    <property type="entry name" value="SGSH"/>
    <property type="match status" value="1"/>
</dbReference>
<comment type="similarity">
    <text evidence="1">Belongs to the sulfatase family.</text>
</comment>
<dbReference type="InterPro" id="IPR000917">
    <property type="entry name" value="Sulfatase_N"/>
</dbReference>
<keyword evidence="6" id="KW-0732">Signal</keyword>
<organism evidence="8 9">
    <name type="scientific">Calycomorphotria hydatis</name>
    <dbReference type="NCBI Taxonomy" id="2528027"/>
    <lineage>
        <taxon>Bacteria</taxon>
        <taxon>Pseudomonadati</taxon>
        <taxon>Planctomycetota</taxon>
        <taxon>Planctomycetia</taxon>
        <taxon>Planctomycetales</taxon>
        <taxon>Planctomycetaceae</taxon>
        <taxon>Calycomorphotria</taxon>
    </lineage>
</organism>
<evidence type="ECO:0000256" key="4">
    <source>
        <dbReference type="ARBA" id="ARBA00022837"/>
    </source>
</evidence>
<reference evidence="8 9" key="1">
    <citation type="submission" date="2019-02" db="EMBL/GenBank/DDBJ databases">
        <title>Deep-cultivation of Planctomycetes and their phenomic and genomic characterization uncovers novel biology.</title>
        <authorList>
            <person name="Wiegand S."/>
            <person name="Jogler M."/>
            <person name="Boedeker C."/>
            <person name="Pinto D."/>
            <person name="Vollmers J."/>
            <person name="Rivas-Marin E."/>
            <person name="Kohn T."/>
            <person name="Peeters S.H."/>
            <person name="Heuer A."/>
            <person name="Rast P."/>
            <person name="Oberbeckmann S."/>
            <person name="Bunk B."/>
            <person name="Jeske O."/>
            <person name="Meyerdierks A."/>
            <person name="Storesund J.E."/>
            <person name="Kallscheuer N."/>
            <person name="Luecker S."/>
            <person name="Lage O.M."/>
            <person name="Pohl T."/>
            <person name="Merkel B.J."/>
            <person name="Hornburger P."/>
            <person name="Mueller R.-W."/>
            <person name="Bruemmer F."/>
            <person name="Labrenz M."/>
            <person name="Spormann A.M."/>
            <person name="Op den Camp H."/>
            <person name="Overmann J."/>
            <person name="Amann R."/>
            <person name="Jetten M.S.M."/>
            <person name="Mascher T."/>
            <person name="Medema M.H."/>
            <person name="Devos D.P."/>
            <person name="Kaster A.-K."/>
            <person name="Ovreas L."/>
            <person name="Rohde M."/>
            <person name="Galperin M.Y."/>
            <person name="Jogler C."/>
        </authorList>
    </citation>
    <scope>NUCLEOTIDE SEQUENCE [LARGE SCALE GENOMIC DNA]</scope>
    <source>
        <strain evidence="8 9">V22</strain>
    </source>
</reference>
<dbReference type="PROSITE" id="PS00523">
    <property type="entry name" value="SULFATASE_1"/>
    <property type="match status" value="1"/>
</dbReference>
<keyword evidence="3 8" id="KW-0378">Hydrolase</keyword>
<feature type="chain" id="PRO_5022110194" evidence="6">
    <location>
        <begin position="36"/>
        <end position="495"/>
    </location>
</feature>
<name>A0A517TD72_9PLAN</name>
<feature type="signal peptide" evidence="6">
    <location>
        <begin position="1"/>
        <end position="35"/>
    </location>
</feature>
<evidence type="ECO:0000256" key="3">
    <source>
        <dbReference type="ARBA" id="ARBA00022801"/>
    </source>
</evidence>
<feature type="region of interest" description="Disordered" evidence="5">
    <location>
        <begin position="451"/>
        <end position="495"/>
    </location>
</feature>
<dbReference type="AlphaFoldDB" id="A0A517TD72"/>
<evidence type="ECO:0000259" key="7">
    <source>
        <dbReference type="Pfam" id="PF00884"/>
    </source>
</evidence>
<dbReference type="Pfam" id="PF00884">
    <property type="entry name" value="Sulfatase"/>
    <property type="match status" value="1"/>
</dbReference>
<evidence type="ECO:0000256" key="5">
    <source>
        <dbReference type="SAM" id="MobiDB-lite"/>
    </source>
</evidence>
<evidence type="ECO:0000313" key="9">
    <source>
        <dbReference type="Proteomes" id="UP000319976"/>
    </source>
</evidence>
<feature type="domain" description="Sulfatase N-terminal" evidence="7">
    <location>
        <begin position="43"/>
        <end position="317"/>
    </location>
</feature>
<dbReference type="KEGG" id="chya:V22_35880"/>
<evidence type="ECO:0000256" key="2">
    <source>
        <dbReference type="ARBA" id="ARBA00022723"/>
    </source>
</evidence>
<proteinExistence type="inferred from homology"/>
<accession>A0A517TD72</accession>
<dbReference type="InterPro" id="IPR024607">
    <property type="entry name" value="Sulfatase_CS"/>
</dbReference>
<gene>
    <name evidence="8" type="primary">atsA_30</name>
    <name evidence="8" type="ORF">V22_35880</name>
</gene>
<evidence type="ECO:0000256" key="6">
    <source>
        <dbReference type="SAM" id="SignalP"/>
    </source>
</evidence>
<feature type="compositionally biased region" description="Low complexity" evidence="5">
    <location>
        <begin position="145"/>
        <end position="154"/>
    </location>
</feature>
<keyword evidence="9" id="KW-1185">Reference proteome</keyword>
<dbReference type="RefSeq" id="WP_197439705.1">
    <property type="nucleotide sequence ID" value="NZ_CP036316.1"/>
</dbReference>
<sequence precursor="true">MLITILNQALQIDRWMIPKLLFFAVPLFIAASCPAAEPQTAPPNILWIIAEDLCPDFGCYGNTDVSTPRIDQLASEGRLYTNAFATCPVCSPSRSALFTGMYQTSIGAHHHRSHRTDGYQLPENVKLLPERLRDAGYFSARLPQRSEASAQQQRRGGGKTDWNFTAPENVWDSNDWNDLKSHQPFFAVTGFNEAHRPYRRGGPEINPETITTLPAYIADHPIARQDWGDYLETLQLIDTKVGYILDWLDESGLSDNTMVCFFADNGREDFRGKSTAFDAGTRVPLIIRWPHYLSAGSRSDELVSLIDMTASAISLAGQPLLKECHGIPFLVLDTPPRTVVITARDRIENAVDRVRTAYDGRFRYIRNFMPNQPHLMERRYYDRTNPVRNLMRELNEAGRLSPGQAKVFHSPRSDEELYDLNNDPNELHNLSTSTSAEHQAALIKLRQEVDDWMAETGDQGGEPEPEEAQNATQGRRRSGRNTGEGGRGRRDRQPE</sequence>
<dbReference type="Proteomes" id="UP000319976">
    <property type="component" value="Chromosome"/>
</dbReference>
<dbReference type="EC" id="3.1.6.1" evidence="8"/>
<feature type="region of interest" description="Disordered" evidence="5">
    <location>
        <begin position="143"/>
        <end position="164"/>
    </location>
</feature>
<dbReference type="SUPFAM" id="SSF53649">
    <property type="entry name" value="Alkaline phosphatase-like"/>
    <property type="match status" value="1"/>
</dbReference>
<evidence type="ECO:0000313" key="8">
    <source>
        <dbReference type="EMBL" id="QDT66322.1"/>
    </source>
</evidence>
<keyword evidence="4" id="KW-0106">Calcium</keyword>